<organism evidence="1 2">
    <name type="scientific">Hydrogenophaga taeniospiralis CCUG 15921</name>
    <dbReference type="NCBI Taxonomy" id="1281780"/>
    <lineage>
        <taxon>Bacteria</taxon>
        <taxon>Pseudomonadati</taxon>
        <taxon>Pseudomonadota</taxon>
        <taxon>Betaproteobacteria</taxon>
        <taxon>Burkholderiales</taxon>
        <taxon>Comamonadaceae</taxon>
        <taxon>Hydrogenophaga</taxon>
    </lineage>
</organism>
<name>A0A9X4NT37_9BURK</name>
<keyword evidence="2" id="KW-1185">Reference proteome</keyword>
<gene>
    <name evidence="1" type="ORF">H010_12889</name>
</gene>
<evidence type="ECO:0000313" key="2">
    <source>
        <dbReference type="Proteomes" id="UP001152876"/>
    </source>
</evidence>
<comment type="caution">
    <text evidence="1">The sequence shown here is derived from an EMBL/GenBank/DDBJ whole genome shotgun (WGS) entry which is preliminary data.</text>
</comment>
<protein>
    <submittedName>
        <fullName evidence="1">Uncharacterized protein</fullName>
    </submittedName>
</protein>
<dbReference type="RefSeq" id="WP_068171976.1">
    <property type="nucleotide sequence ID" value="NZ_AOGK01000010.1"/>
</dbReference>
<evidence type="ECO:0000313" key="1">
    <source>
        <dbReference type="EMBL" id="MDG5976154.1"/>
    </source>
</evidence>
<accession>A0A9X4NT37</accession>
<sequence>MALDALFREVQELNPGFRLLVDVKQAQPTRWNSDQVTDPRKCLPRMYASMTKAVSFVTDFEWLFQAFDDPPYPAQCETGLFADFCEVAGLWPSRDVEVFDWVGNPDTEPGRSTWSNYFDAGKEWWGIWCLTVWNPRKRTLSALAASSTD</sequence>
<reference evidence="1" key="1">
    <citation type="submission" date="2013-01" db="EMBL/GenBank/DDBJ databases">
        <title>Genome draft of Hydrogenophaga taeniospiralis 2K1.</title>
        <authorList>
            <person name="Gomila M."/>
            <person name="Lalucat J."/>
        </authorList>
    </citation>
    <scope>NUCLEOTIDE SEQUENCE</scope>
    <source>
        <strain evidence="1">CCUG 15921</strain>
    </source>
</reference>
<dbReference type="EMBL" id="AOGK01000010">
    <property type="protein sequence ID" value="MDG5976154.1"/>
    <property type="molecule type" value="Genomic_DNA"/>
</dbReference>
<dbReference type="Proteomes" id="UP001152876">
    <property type="component" value="Unassembled WGS sequence"/>
</dbReference>
<dbReference type="OrthoDB" id="7596169at2"/>
<dbReference type="AlphaFoldDB" id="A0A9X4NT37"/>
<proteinExistence type="predicted"/>